<dbReference type="PROSITE" id="PS51272">
    <property type="entry name" value="SLH"/>
    <property type="match status" value="1"/>
</dbReference>
<proteinExistence type="predicted"/>
<dbReference type="PATRIC" id="fig|1036673.3.peg.366"/>
<dbReference type="HOGENOM" id="CLU_794006_0_0_9"/>
<protein>
    <submittedName>
        <fullName evidence="3">S-layer domain protein</fullName>
    </submittedName>
</protein>
<dbReference type="Pfam" id="PF00395">
    <property type="entry name" value="SLH"/>
    <property type="match status" value="1"/>
</dbReference>
<feature type="chain" id="PRO_5038563883" evidence="1">
    <location>
        <begin position="32"/>
        <end position="348"/>
    </location>
</feature>
<dbReference type="Proteomes" id="UP000006620">
    <property type="component" value="Chromosome"/>
</dbReference>
<name>F8FP89_PAEMK</name>
<feature type="domain" description="SLH" evidence="2">
    <location>
        <begin position="29"/>
        <end position="92"/>
    </location>
</feature>
<evidence type="ECO:0000256" key="1">
    <source>
        <dbReference type="SAM" id="SignalP"/>
    </source>
</evidence>
<reference evidence="4" key="1">
    <citation type="submission" date="2011-06" db="EMBL/GenBank/DDBJ databases">
        <title>Complete genome sequence of Paenibacillus mucilaginosus KNP414.</title>
        <authorList>
            <person name="Wang J."/>
            <person name="Hu S."/>
            <person name="Hu X."/>
            <person name="Zhang B."/>
            <person name="Dong D."/>
            <person name="Zhang S."/>
            <person name="Zhao K."/>
            <person name="Wu D."/>
        </authorList>
    </citation>
    <scope>NUCLEOTIDE SEQUENCE [LARGE SCALE GENOMIC DNA]</scope>
    <source>
        <strain evidence="4">KNP414</strain>
    </source>
</reference>
<keyword evidence="1" id="KW-0732">Signal</keyword>
<evidence type="ECO:0000313" key="4">
    <source>
        <dbReference type="Proteomes" id="UP000006620"/>
    </source>
</evidence>
<evidence type="ECO:0000313" key="3">
    <source>
        <dbReference type="EMBL" id="AEI39039.1"/>
    </source>
</evidence>
<dbReference type="EMBL" id="CP002869">
    <property type="protein sequence ID" value="AEI39039.1"/>
    <property type="molecule type" value="Genomic_DNA"/>
</dbReference>
<gene>
    <name evidence="3" type="ordered locus">KNP414_00414</name>
</gene>
<evidence type="ECO:0000259" key="2">
    <source>
        <dbReference type="PROSITE" id="PS51272"/>
    </source>
</evidence>
<accession>F8FP89</accession>
<organism evidence="3 4">
    <name type="scientific">Paenibacillus mucilaginosus (strain KNP414)</name>
    <dbReference type="NCBI Taxonomy" id="1036673"/>
    <lineage>
        <taxon>Bacteria</taxon>
        <taxon>Bacillati</taxon>
        <taxon>Bacillota</taxon>
        <taxon>Bacilli</taxon>
        <taxon>Bacillales</taxon>
        <taxon>Paenibacillaceae</taxon>
        <taxon>Paenibacillus</taxon>
    </lineage>
</organism>
<dbReference type="RefSeq" id="WP_013914205.1">
    <property type="nucleotide sequence ID" value="NC_015690.1"/>
</dbReference>
<reference evidence="3 4" key="2">
    <citation type="journal article" date="2013" name="Genome Announc.">
        <title>Genome Sequence of Growth-Improving Paenibacillus mucilaginosus Strain KNP414.</title>
        <authorList>
            <person name="Lu J.J."/>
            <person name="Wang J.F."/>
            <person name="Hu X.F."/>
        </authorList>
    </citation>
    <scope>NUCLEOTIDE SEQUENCE [LARGE SCALE GENOMIC DNA]</scope>
    <source>
        <strain evidence="3 4">KNP414</strain>
    </source>
</reference>
<sequence>MKRVLKTAWAASLLLFSALGGFGGGSTAVLAAGFNDIENHWAKETITWGQQEGLISGYPDGTFKPNAQVTEAEFVKMMVASFKTEVSEVQSPKHWADAYYYFAESKNYPLKGYQEPADRDKPITRERVAEFVVGTVGKNYSGDQAIQYLIGFKLATGKVEGEMTIASFKGQDTLTRGEAAQFIRNLKINNVNYFRTRPYEPSPASGLPLMPSPTQVGLNQIMYVLNTHVMTKFPGYSVRSANHDGHFDTSTVTVIDGKNRNILVTQIEYDPKTKSIVLFHLLESEKEGNVEMTAASVKALGFPVPDNFTDTLHTVLREHKEQRVQAGQWTLYLKPDENLMTRMQIIVE</sequence>
<dbReference type="AlphaFoldDB" id="F8FP89"/>
<dbReference type="InterPro" id="IPR001119">
    <property type="entry name" value="SLH_dom"/>
</dbReference>
<feature type="signal peptide" evidence="1">
    <location>
        <begin position="1"/>
        <end position="31"/>
    </location>
</feature>
<dbReference type="KEGG" id="pms:KNP414_00414"/>